<dbReference type="FunFam" id="3.40.50.2000:FF:000021">
    <property type="entry name" value="UDP-glucuronosyltransferase"/>
    <property type="match status" value="1"/>
</dbReference>
<dbReference type="SUPFAM" id="SSF53756">
    <property type="entry name" value="UDP-Glycosyltransferase/glycogen phosphorylase"/>
    <property type="match status" value="1"/>
</dbReference>
<comment type="similarity">
    <text evidence="1">Belongs to the UDP-glycosyltransferase family.</text>
</comment>
<feature type="chain" id="PRO_5036814210" description="glucuronosyltransferase" evidence="7">
    <location>
        <begin position="21"/>
        <end position="515"/>
    </location>
</feature>
<evidence type="ECO:0000256" key="6">
    <source>
        <dbReference type="SAM" id="Phobius"/>
    </source>
</evidence>
<evidence type="ECO:0000256" key="2">
    <source>
        <dbReference type="ARBA" id="ARBA00012544"/>
    </source>
</evidence>
<evidence type="ECO:0000313" key="8">
    <source>
        <dbReference type="Proteomes" id="UP000887540"/>
    </source>
</evidence>
<protein>
    <recommendedName>
        <fullName evidence="2">glucuronosyltransferase</fullName>
        <ecNumber evidence="2">2.4.1.17</ecNumber>
    </recommendedName>
</protein>
<keyword evidence="8" id="KW-1185">Reference proteome</keyword>
<dbReference type="Gene3D" id="3.40.50.2000">
    <property type="entry name" value="Glycogen Phosphorylase B"/>
    <property type="match status" value="1"/>
</dbReference>
<sequence>MKHSILIVFFLISNVIEVDTLKVLLYQTLLGRSHIQFSGALVDSLVEKGHVVDKLIMEWNPTITQNGTNLARKVIRIRPRNMESPWTKMFHIKNPLLPIRFRFTDEAYLETRRVFCEELLSQNELLEELRQEKYDVGLISLYDSCGVGLLYLIGIQSVNCFSATPMTDILSWQLGIPMPPSYLTDTFNWDIRNKNFGFFERLSNIWYYTELMFDIDYINYGEQQVFEAKIPGFPNLRSLIANLTYIFLNTNELLDMSRPVTAKVKYIGGIAMGAKKSLNEEFERFLSLSSNGTVLFSFGSLAKTSIFPLEVKLSILRAFSQFPEFTFIWKYDDIEKDKGLFKNFSNVFLAEWLPQIDLLNDNRVKAFITHMGLNSYLETSFAGVPVVAIPLFGDQMQNAESAERLGFCVRLVKTDLRTEVLVEALEKVLFQPKYAEKATEIASLLAARTMTPQEILHSSLELSAGFPSLSQHLQLASAEMSAWTYFCIDVWLVLASLVFLTLLLCYKVIERYHTL</sequence>
<dbReference type="EC" id="2.4.1.17" evidence="2"/>
<evidence type="ECO:0000313" key="9">
    <source>
        <dbReference type="WBParaSite" id="ACRNAN_scaffold842.g25299.t1"/>
    </source>
</evidence>
<evidence type="ECO:0000256" key="7">
    <source>
        <dbReference type="SAM" id="SignalP"/>
    </source>
</evidence>
<keyword evidence="4" id="KW-0808">Transferase</keyword>
<dbReference type="PANTHER" id="PTHR48043:SF154">
    <property type="entry name" value="GLUCURONOSYLTRANSFERASE"/>
    <property type="match status" value="1"/>
</dbReference>
<evidence type="ECO:0000256" key="4">
    <source>
        <dbReference type="ARBA" id="ARBA00022679"/>
    </source>
</evidence>
<organism evidence="8 9">
    <name type="scientific">Acrobeloides nanus</name>
    <dbReference type="NCBI Taxonomy" id="290746"/>
    <lineage>
        <taxon>Eukaryota</taxon>
        <taxon>Metazoa</taxon>
        <taxon>Ecdysozoa</taxon>
        <taxon>Nematoda</taxon>
        <taxon>Chromadorea</taxon>
        <taxon>Rhabditida</taxon>
        <taxon>Tylenchina</taxon>
        <taxon>Cephalobomorpha</taxon>
        <taxon>Cephaloboidea</taxon>
        <taxon>Cephalobidae</taxon>
        <taxon>Acrobeloides</taxon>
    </lineage>
</organism>
<feature type="transmembrane region" description="Helical" evidence="6">
    <location>
        <begin position="482"/>
        <end position="506"/>
    </location>
</feature>
<dbReference type="WBParaSite" id="ACRNAN_scaffold842.g25299.t1">
    <property type="protein sequence ID" value="ACRNAN_scaffold842.g25299.t1"/>
    <property type="gene ID" value="ACRNAN_scaffold842.g25299"/>
</dbReference>
<proteinExistence type="inferred from homology"/>
<dbReference type="AlphaFoldDB" id="A0A914EKQ8"/>
<keyword evidence="7" id="KW-0732">Signal</keyword>
<dbReference type="InterPro" id="IPR002213">
    <property type="entry name" value="UDP_glucos_trans"/>
</dbReference>
<accession>A0A914EKQ8</accession>
<dbReference type="GO" id="GO:0015020">
    <property type="term" value="F:glucuronosyltransferase activity"/>
    <property type="evidence" value="ECO:0007669"/>
    <property type="project" value="UniProtKB-EC"/>
</dbReference>
<dbReference type="Pfam" id="PF00201">
    <property type="entry name" value="UDPGT"/>
    <property type="match status" value="1"/>
</dbReference>
<keyword evidence="6" id="KW-0812">Transmembrane</keyword>
<dbReference type="InterPro" id="IPR050271">
    <property type="entry name" value="UDP-glycosyltransferase"/>
</dbReference>
<dbReference type="CDD" id="cd03784">
    <property type="entry name" value="GT1_Gtf-like"/>
    <property type="match status" value="1"/>
</dbReference>
<keyword evidence="6" id="KW-1133">Transmembrane helix</keyword>
<name>A0A914EKQ8_9BILA</name>
<dbReference type="PANTHER" id="PTHR48043">
    <property type="entry name" value="EG:EG0003.4 PROTEIN-RELATED"/>
    <property type="match status" value="1"/>
</dbReference>
<keyword evidence="6" id="KW-0472">Membrane</keyword>
<evidence type="ECO:0000256" key="5">
    <source>
        <dbReference type="ARBA" id="ARBA00047475"/>
    </source>
</evidence>
<feature type="signal peptide" evidence="7">
    <location>
        <begin position="1"/>
        <end position="20"/>
    </location>
</feature>
<keyword evidence="3" id="KW-0328">Glycosyltransferase</keyword>
<evidence type="ECO:0000256" key="3">
    <source>
        <dbReference type="ARBA" id="ARBA00022676"/>
    </source>
</evidence>
<comment type="catalytic activity">
    <reaction evidence="5">
        <text>glucuronate acceptor + UDP-alpha-D-glucuronate = acceptor beta-D-glucuronoside + UDP + H(+)</text>
        <dbReference type="Rhea" id="RHEA:21032"/>
        <dbReference type="ChEBI" id="CHEBI:15378"/>
        <dbReference type="ChEBI" id="CHEBI:58052"/>
        <dbReference type="ChEBI" id="CHEBI:58223"/>
        <dbReference type="ChEBI" id="CHEBI:132367"/>
        <dbReference type="ChEBI" id="CHEBI:132368"/>
        <dbReference type="EC" id="2.4.1.17"/>
    </reaction>
</comment>
<reference evidence="9" key="1">
    <citation type="submission" date="2022-11" db="UniProtKB">
        <authorList>
            <consortium name="WormBaseParasite"/>
        </authorList>
    </citation>
    <scope>IDENTIFICATION</scope>
</reference>
<evidence type="ECO:0000256" key="1">
    <source>
        <dbReference type="ARBA" id="ARBA00009995"/>
    </source>
</evidence>
<dbReference type="Proteomes" id="UP000887540">
    <property type="component" value="Unplaced"/>
</dbReference>